<organism evidence="1 2">
    <name type="scientific">Neofusicoccum parvum</name>
    <dbReference type="NCBI Taxonomy" id="310453"/>
    <lineage>
        <taxon>Eukaryota</taxon>
        <taxon>Fungi</taxon>
        <taxon>Dikarya</taxon>
        <taxon>Ascomycota</taxon>
        <taxon>Pezizomycotina</taxon>
        <taxon>Dothideomycetes</taxon>
        <taxon>Dothideomycetes incertae sedis</taxon>
        <taxon>Botryosphaeriales</taxon>
        <taxon>Botryosphaeriaceae</taxon>
        <taxon>Neofusicoccum</taxon>
    </lineage>
</organism>
<name>A0ACB5S943_9PEZI</name>
<reference evidence="1" key="1">
    <citation type="submission" date="2024-09" db="EMBL/GenBank/DDBJ databases">
        <title>Draft Genome Sequences of Neofusicoccum parvum.</title>
        <authorList>
            <person name="Ashida A."/>
            <person name="Camagna M."/>
            <person name="Tanaka A."/>
            <person name="Takemoto D."/>
        </authorList>
    </citation>
    <scope>NUCLEOTIDE SEQUENCE</scope>
    <source>
        <strain evidence="1">PPO83</strain>
    </source>
</reference>
<sequence>MDFSGKIVLVTGAAGGLGKAIATAFLDAGASVSVCDINKDRLAEVEKEFAGPFDGKFLATVADITNETSVNDFFNKTIERFGRLDVLVNNAGVVDKFDPVGDVERSLWDRVMAINLTAPFLFCKLGVNQFQKQEPAGGIIVNIASVASLKCGIAGAAYTASKHGLLGLTKNTAVMYGAKNIRSVAVMPGGMHTNIGEAMATGINPEGWKVAEKQMTGVVNDVTDVAQTVLFYSSPHAKGANGAVVPVDGGWLAL</sequence>
<gene>
    <name evidence="1" type="primary">g10867</name>
    <name evidence="1" type="ORF">NpPPO83_00010867</name>
</gene>
<comment type="caution">
    <text evidence="1">The sequence shown here is derived from an EMBL/GenBank/DDBJ whole genome shotgun (WGS) entry which is preliminary data.</text>
</comment>
<proteinExistence type="predicted"/>
<protein>
    <submittedName>
        <fullName evidence="1">Short chain dehydrogenase</fullName>
    </submittedName>
</protein>
<evidence type="ECO:0000313" key="2">
    <source>
        <dbReference type="Proteomes" id="UP001165186"/>
    </source>
</evidence>
<accession>A0ACB5S943</accession>
<dbReference type="Proteomes" id="UP001165186">
    <property type="component" value="Unassembled WGS sequence"/>
</dbReference>
<keyword evidence="2" id="KW-1185">Reference proteome</keyword>
<dbReference type="EMBL" id="BSXG01000058">
    <property type="protein sequence ID" value="GME29282.1"/>
    <property type="molecule type" value="Genomic_DNA"/>
</dbReference>
<evidence type="ECO:0000313" key="1">
    <source>
        <dbReference type="EMBL" id="GME29282.1"/>
    </source>
</evidence>